<keyword evidence="3" id="KW-1185">Reference proteome</keyword>
<name>A0ABD1WC97_9LAMI</name>
<evidence type="ECO:0000313" key="2">
    <source>
        <dbReference type="EMBL" id="KAL2547288.1"/>
    </source>
</evidence>
<protein>
    <submittedName>
        <fullName evidence="2">Uncharacterized protein</fullName>
    </submittedName>
</protein>
<feature type="compositionally biased region" description="Basic and acidic residues" evidence="1">
    <location>
        <begin position="33"/>
        <end position="48"/>
    </location>
</feature>
<reference evidence="3" key="1">
    <citation type="submission" date="2024-07" db="EMBL/GenBank/DDBJ databases">
        <title>Two chromosome-level genome assemblies of Korean endemic species Abeliophyllum distichum and Forsythia ovata (Oleaceae).</title>
        <authorList>
            <person name="Jang H."/>
        </authorList>
    </citation>
    <scope>NUCLEOTIDE SEQUENCE [LARGE SCALE GENOMIC DNA]</scope>
</reference>
<accession>A0ABD1WC97</accession>
<evidence type="ECO:0000313" key="3">
    <source>
        <dbReference type="Proteomes" id="UP001604277"/>
    </source>
</evidence>
<proteinExistence type="predicted"/>
<dbReference type="AlphaFoldDB" id="A0ABD1WC97"/>
<evidence type="ECO:0000256" key="1">
    <source>
        <dbReference type="SAM" id="MobiDB-lite"/>
    </source>
</evidence>
<sequence length="151" mass="16721">MWHNDWDCHVDSGQEFSCPLLPERLNDSCQSEKGSRDHGNTPETERLKLERHLRQSWPLAESERSAEVQNGSRRLSSLGLAVGASRQSSLGLAGSQRSRHSVGRRQAAAEVQNSDGSGFGLLGFVAIGNLAEKLETHVLRFCHVYARRLDA</sequence>
<organism evidence="2 3">
    <name type="scientific">Forsythia ovata</name>
    <dbReference type="NCBI Taxonomy" id="205694"/>
    <lineage>
        <taxon>Eukaryota</taxon>
        <taxon>Viridiplantae</taxon>
        <taxon>Streptophyta</taxon>
        <taxon>Embryophyta</taxon>
        <taxon>Tracheophyta</taxon>
        <taxon>Spermatophyta</taxon>
        <taxon>Magnoliopsida</taxon>
        <taxon>eudicotyledons</taxon>
        <taxon>Gunneridae</taxon>
        <taxon>Pentapetalae</taxon>
        <taxon>asterids</taxon>
        <taxon>lamiids</taxon>
        <taxon>Lamiales</taxon>
        <taxon>Oleaceae</taxon>
        <taxon>Forsythieae</taxon>
        <taxon>Forsythia</taxon>
    </lineage>
</organism>
<dbReference type="Proteomes" id="UP001604277">
    <property type="component" value="Unassembled WGS sequence"/>
</dbReference>
<comment type="caution">
    <text evidence="2">The sequence shown here is derived from an EMBL/GenBank/DDBJ whole genome shotgun (WGS) entry which is preliminary data.</text>
</comment>
<dbReference type="EMBL" id="JBFOLJ010000004">
    <property type="protein sequence ID" value="KAL2547288.1"/>
    <property type="molecule type" value="Genomic_DNA"/>
</dbReference>
<feature type="region of interest" description="Disordered" evidence="1">
    <location>
        <begin position="28"/>
        <end position="48"/>
    </location>
</feature>
<gene>
    <name evidence="2" type="ORF">Fot_16521</name>
</gene>